<dbReference type="AlphaFoldDB" id="A0A6L5XP92"/>
<proteinExistence type="predicted"/>
<keyword evidence="1" id="KW-1133">Transmembrane helix</keyword>
<evidence type="ECO:0000259" key="2">
    <source>
        <dbReference type="Pfam" id="PF12693"/>
    </source>
</evidence>
<protein>
    <recommendedName>
        <fullName evidence="2">GspL periplasmic domain-containing protein</fullName>
    </recommendedName>
</protein>
<comment type="caution">
    <text evidence="3">The sequence shown here is derived from an EMBL/GenBank/DDBJ whole genome shotgun (WGS) entry which is preliminary data.</text>
</comment>
<dbReference type="Proteomes" id="UP000477488">
    <property type="component" value="Unassembled WGS sequence"/>
</dbReference>
<dbReference type="Gene3D" id="3.30.420.380">
    <property type="match status" value="1"/>
</dbReference>
<name>A0A6L5XP92_9BACT</name>
<sequence>MPRKQSLIFLQTADALVGALCGPDLKSREALCLRRAPCPDSRPESLRAALDGVLEALTPARPGVTGAEPFSFPADVRLCLAADMALFRDWSFPFRSGAKARQALNLLLETEFPCDAAALGHRICLTGGADGGKGLQAVSVSLPAGLPEAWQAALAERGLYPRLITVDPFPLLLGLPRLKGVSLFLHLRPGYSVLAALDSKVVRRVRVLERPLPPQGGDCADPAALVRAAALALDGLPLTPERLLICGEACRGREAATLGDAFELPAQVLGRDTLLYGLSALPGESEADCLSVLCLAKMPLRDPRRRRLYPAFQQARSFSGVAGLSPTRCRKLIPAAACLLCLALAFLFSVWAEGHARHRQARELEAQTQAIYRKAVPDARGPASLMRMRSILQGRLADLRGEQRAQSDFPVLRLLRAMHTAAPPKLAVRVDRLSLDAKPCRISGSAVDYDAVNSLRDAFAGIPGVAAVNIVSAASRTGKNAAGAERGRSGGGTVHFELDLLREEARP</sequence>
<feature type="domain" description="GspL periplasmic" evidence="2">
    <location>
        <begin position="335"/>
        <end position="457"/>
    </location>
</feature>
<evidence type="ECO:0000256" key="1">
    <source>
        <dbReference type="SAM" id="Phobius"/>
    </source>
</evidence>
<organism evidence="3 4">
    <name type="scientific">Desulfovibrio porci</name>
    <dbReference type="NCBI Taxonomy" id="2605782"/>
    <lineage>
        <taxon>Bacteria</taxon>
        <taxon>Pseudomonadati</taxon>
        <taxon>Thermodesulfobacteriota</taxon>
        <taxon>Desulfovibrionia</taxon>
        <taxon>Desulfovibrionales</taxon>
        <taxon>Desulfovibrionaceae</taxon>
        <taxon>Desulfovibrio</taxon>
    </lineage>
</organism>
<feature type="transmembrane region" description="Helical" evidence="1">
    <location>
        <begin position="332"/>
        <end position="352"/>
    </location>
</feature>
<evidence type="ECO:0000313" key="3">
    <source>
        <dbReference type="EMBL" id="MSS29108.1"/>
    </source>
</evidence>
<evidence type="ECO:0000313" key="4">
    <source>
        <dbReference type="Proteomes" id="UP000477488"/>
    </source>
</evidence>
<keyword evidence="1" id="KW-0812">Transmembrane</keyword>
<keyword evidence="1" id="KW-0472">Membrane</keyword>
<reference evidence="3 4" key="1">
    <citation type="submission" date="2019-09" db="EMBL/GenBank/DDBJ databases">
        <title>In-depth cultivation of the pig gut microbiome towards novel bacterial diversity and tailored functional studies.</title>
        <authorList>
            <person name="Wylensek D."/>
            <person name="Hitch T.C.A."/>
            <person name="Clavel T."/>
        </authorList>
    </citation>
    <scope>NUCLEOTIDE SEQUENCE [LARGE SCALE GENOMIC DNA]</scope>
    <source>
        <strain evidence="3 4">PG-178-WT-4</strain>
    </source>
</reference>
<gene>
    <name evidence="3" type="ORF">FYJ44_13990</name>
</gene>
<dbReference type="RefSeq" id="WP_154513185.1">
    <property type="nucleotide sequence ID" value="NZ_VUMH01000022.1"/>
</dbReference>
<keyword evidence="4" id="KW-1185">Reference proteome</keyword>
<dbReference type="EMBL" id="VUMH01000022">
    <property type="protein sequence ID" value="MSS29108.1"/>
    <property type="molecule type" value="Genomic_DNA"/>
</dbReference>
<accession>A0A6L5XP92</accession>
<dbReference type="InterPro" id="IPR025691">
    <property type="entry name" value="GspL_pp_dom"/>
</dbReference>
<dbReference type="Pfam" id="PF12693">
    <property type="entry name" value="GspL_C"/>
    <property type="match status" value="1"/>
</dbReference>